<dbReference type="PROSITE" id="PS51318">
    <property type="entry name" value="TAT"/>
    <property type="match status" value="1"/>
</dbReference>
<reference evidence="5" key="1">
    <citation type="journal article" date="2019" name="Int. J. Syst. Evol. Microbiol.">
        <title>The Global Catalogue of Microorganisms (GCM) 10K type strain sequencing project: providing services to taxonomists for standard genome sequencing and annotation.</title>
        <authorList>
            <consortium name="The Broad Institute Genomics Platform"/>
            <consortium name="The Broad Institute Genome Sequencing Center for Infectious Disease"/>
            <person name="Wu L."/>
            <person name="Ma J."/>
        </authorList>
    </citation>
    <scope>NUCLEOTIDE SEQUENCE [LARGE SCALE GENOMIC DNA]</scope>
    <source>
        <strain evidence="5">JCM 17939</strain>
    </source>
</reference>
<comment type="caution">
    <text evidence="4">The sequence shown here is derived from an EMBL/GenBank/DDBJ whole genome shotgun (WGS) entry which is preliminary data.</text>
</comment>
<evidence type="ECO:0000256" key="3">
    <source>
        <dbReference type="ARBA" id="ARBA00022729"/>
    </source>
</evidence>
<accession>A0ABP8U4B6</accession>
<dbReference type="PANTHER" id="PTHR43649:SF34">
    <property type="entry name" value="ABC TRANSPORTER PERIPLASMIC-BINDING PROTEIN YCJN-RELATED"/>
    <property type="match status" value="1"/>
</dbReference>
<dbReference type="InterPro" id="IPR050490">
    <property type="entry name" value="Bact_solute-bd_prot1"/>
</dbReference>
<dbReference type="PANTHER" id="PTHR43649">
    <property type="entry name" value="ARABINOSE-BINDING PROTEIN-RELATED"/>
    <property type="match status" value="1"/>
</dbReference>
<dbReference type="Pfam" id="PF01547">
    <property type="entry name" value="SBP_bac_1"/>
    <property type="match status" value="1"/>
</dbReference>
<dbReference type="SUPFAM" id="SSF53850">
    <property type="entry name" value="Periplasmic binding protein-like II"/>
    <property type="match status" value="1"/>
</dbReference>
<dbReference type="RefSeq" id="WP_345429685.1">
    <property type="nucleotide sequence ID" value="NZ_BAABHK010000002.1"/>
</dbReference>
<evidence type="ECO:0000256" key="1">
    <source>
        <dbReference type="ARBA" id="ARBA00008520"/>
    </source>
</evidence>
<proteinExistence type="inferred from homology"/>
<dbReference type="InterPro" id="IPR006311">
    <property type="entry name" value="TAT_signal"/>
</dbReference>
<evidence type="ECO:0000256" key="2">
    <source>
        <dbReference type="ARBA" id="ARBA00022448"/>
    </source>
</evidence>
<evidence type="ECO:0008006" key="6">
    <source>
        <dbReference type="Google" id="ProtNLM"/>
    </source>
</evidence>
<evidence type="ECO:0000313" key="5">
    <source>
        <dbReference type="Proteomes" id="UP001501442"/>
    </source>
</evidence>
<dbReference type="InterPro" id="IPR006059">
    <property type="entry name" value="SBP"/>
</dbReference>
<comment type="similarity">
    <text evidence="1">Belongs to the bacterial solute-binding protein 1 family.</text>
</comment>
<keyword evidence="2" id="KW-0813">Transport</keyword>
<name>A0ABP8U4B6_9ACTN</name>
<protein>
    <recommendedName>
        <fullName evidence="6">Sugar ABC transporter substrate-binding protein</fullName>
    </recommendedName>
</protein>
<dbReference type="EMBL" id="BAABHK010000002">
    <property type="protein sequence ID" value="GAA4622032.1"/>
    <property type="molecule type" value="Genomic_DNA"/>
</dbReference>
<gene>
    <name evidence="4" type="ORF">GCM10023196_012600</name>
</gene>
<evidence type="ECO:0000313" key="4">
    <source>
        <dbReference type="EMBL" id="GAA4622032.1"/>
    </source>
</evidence>
<sequence>MDRDSSRLSDSSRPSRREVLRGTLAAGASLSLAGALGSCGAHGDVRRVRGGDQWRQFQGATLNFISENTAPTAAIAANVRPFTDLTGINVKIVTLELNAVTQRVALDLASGGAEYQVIYADPYQILAPYRKGLVDLRTLQADPSLPKVPGGVGDFIPTQLDAAGRFVDPHAIYTLPYDAPTMIWHYRRDLFDQYHARMAHDLGFDPTPGGDRTWEEYFKIAQWFNKNARSDVAYGTGHQARQHDSLMNDFSNVLWSYGGDYFDNGKQVGRLGAQDPGPCRLDSAAAIAAARFYDRLLAIADPASRTWDWDGLGAAMRAGRLAMCPNWHEYAATNEQVIPGKVDYAPLPKGPAGTANMYGGTGVGINANTRPHERGAAWLFIVWATAPATQLADLKSKAGGGTPTRTSVYQMPEVRAAEKRPSSMPNMLTAPAVTQAWRPDRIGLRPKIPMWNECDTAIFTQLSRMLTGEASPEEAMRSTKKRIDRIVARGWVA</sequence>
<dbReference type="Gene3D" id="3.40.190.10">
    <property type="entry name" value="Periplasmic binding protein-like II"/>
    <property type="match status" value="2"/>
</dbReference>
<keyword evidence="5" id="KW-1185">Reference proteome</keyword>
<dbReference type="Proteomes" id="UP001501442">
    <property type="component" value="Unassembled WGS sequence"/>
</dbReference>
<organism evidence="4 5">
    <name type="scientific">Actinoallomurus vinaceus</name>
    <dbReference type="NCBI Taxonomy" id="1080074"/>
    <lineage>
        <taxon>Bacteria</taxon>
        <taxon>Bacillati</taxon>
        <taxon>Actinomycetota</taxon>
        <taxon>Actinomycetes</taxon>
        <taxon>Streptosporangiales</taxon>
        <taxon>Thermomonosporaceae</taxon>
        <taxon>Actinoallomurus</taxon>
    </lineage>
</organism>
<keyword evidence="3" id="KW-0732">Signal</keyword>